<dbReference type="OMA" id="MWHITFF"/>
<dbReference type="InterPro" id="IPR051697">
    <property type="entry name" value="Patched_domain-protein"/>
</dbReference>
<dbReference type="Proteomes" id="UP000002630">
    <property type="component" value="Linkage Group LG25"/>
</dbReference>
<feature type="transmembrane region" description="Helical" evidence="3">
    <location>
        <begin position="319"/>
        <end position="339"/>
    </location>
</feature>
<accession>D7FY89</accession>
<feature type="transmembrane region" description="Helical" evidence="3">
    <location>
        <begin position="873"/>
        <end position="896"/>
    </location>
</feature>
<protein>
    <submittedName>
        <fullName evidence="5">Novel protein</fullName>
    </submittedName>
</protein>
<evidence type="ECO:0000313" key="6">
    <source>
        <dbReference type="Proteomes" id="UP000002630"/>
    </source>
</evidence>
<evidence type="ECO:0000313" key="5">
    <source>
        <dbReference type="EMBL" id="CBJ26528.1"/>
    </source>
</evidence>
<dbReference type="EMBL" id="FN649750">
    <property type="protein sequence ID" value="CBJ26528.1"/>
    <property type="molecule type" value="Genomic_DNA"/>
</dbReference>
<dbReference type="AlphaFoldDB" id="D7FY89"/>
<feature type="region of interest" description="Disordered" evidence="2">
    <location>
        <begin position="910"/>
        <end position="934"/>
    </location>
</feature>
<comment type="similarity">
    <text evidence="1">Belongs to the patched family.</text>
</comment>
<keyword evidence="3" id="KW-0812">Transmembrane</keyword>
<feature type="compositionally biased region" description="Low complexity" evidence="2">
    <location>
        <begin position="1"/>
        <end position="17"/>
    </location>
</feature>
<keyword evidence="6" id="KW-1185">Reference proteome</keyword>
<dbReference type="PROSITE" id="PS50156">
    <property type="entry name" value="SSD"/>
    <property type="match status" value="2"/>
</dbReference>
<feature type="transmembrane region" description="Helical" evidence="3">
    <location>
        <begin position="392"/>
        <end position="412"/>
    </location>
</feature>
<evidence type="ECO:0000259" key="4">
    <source>
        <dbReference type="PROSITE" id="PS50156"/>
    </source>
</evidence>
<feature type="domain" description="SSD" evidence="4">
    <location>
        <begin position="737"/>
        <end position="895"/>
    </location>
</feature>
<dbReference type="InParanoid" id="D7FY89"/>
<evidence type="ECO:0000256" key="2">
    <source>
        <dbReference type="SAM" id="MobiDB-lite"/>
    </source>
</evidence>
<dbReference type="PANTHER" id="PTHR10796:SF92">
    <property type="entry name" value="PATCHED-RELATED, ISOFORM A"/>
    <property type="match status" value="1"/>
</dbReference>
<sequence>MAPNAATAAVTGDAQATNADGSKGSAWARLHGRINEVADNFFYRLGYWVATHPKRTLLISLVFVIACCFGFANFRIEADGEDLWVPADSLAKDQQDIIIQDFDDDGEYAAFLVESPSGSVLTKESVDAIWELDAIVMAVEAGGNTYVDVCPKELDGVTCEPPFRGITRFWGDFDTYEASVTSDADILAAVNVATFPDGSTVNQLALFGNGITYDADGNISGASATMQAYALGSDPDEDTDLNDDVFDWNGAFQDAMEEVTDDFDVVDVYYLTSRSTDDALEESVTGEIFLFITTYVLMVAFVSVAIGRCCTGPVKQRSWLGIGGVMLVIAAGMAAYGLNSGFDIPFTSLSQILPFILVGIGVDDMFVIVAAYDHTDPSLAVEERVALGVKRCGVSVTYTSLTNFFAFLLGSLTSLPAVEYFCLYAATAILFDFFLQMTAFVALLTMDANRQKAGKIDWCCCFTSKKYLQEQERQHQDGIQRGVTLPASNGEGANIGQRDLNLKAEVHQLSPIGRFMKDKYSPSLLSAKGKIVVLLGSAALLAAGIYGVTQATQGFDVLDLAPDGHYSIAYTDRARLYDFDIQEWYLPMNVYTQDVDYPDVTVQAEMQSVDAEMIETKNVDGPLDSWLASFIVWAEANTTYSANVGTSGGYPVYDDRDTFYTALSAFLADEDNARFVPDVVFDDEGLIKISRSDMYLVNLVDTENNVDALRDTREVADQSTLDPQPFAYSGVFVFSEQFVVIYNELLSSFGLALLAVLALSLFVLGKVTIVLLVCLTLVVIDVELLGFVYHWNLDVNSITVIELIMAVGLVVDYMVHIVHYFLHQDPRIPKDARIAEALGEIGPSVMVGAATTFLGIMPLAFANNVIFRVFFKMFLVIISFGFFHGVVFIPVMLSILPDRLVSNSAHGEGTASITRHDGSKKEASAVVVDGATSA</sequence>
<feature type="transmembrane region" description="Helical" evidence="3">
    <location>
        <begin position="769"/>
        <end position="791"/>
    </location>
</feature>
<gene>
    <name evidence="5" type="ORF">Esi_0034_0095</name>
</gene>
<organism evidence="5 6">
    <name type="scientific">Ectocarpus siliculosus</name>
    <name type="common">Brown alga</name>
    <name type="synonym">Conferva siliculosa</name>
    <dbReference type="NCBI Taxonomy" id="2880"/>
    <lineage>
        <taxon>Eukaryota</taxon>
        <taxon>Sar</taxon>
        <taxon>Stramenopiles</taxon>
        <taxon>Ochrophyta</taxon>
        <taxon>PX clade</taxon>
        <taxon>Phaeophyceae</taxon>
        <taxon>Ectocarpales</taxon>
        <taxon>Ectocarpaceae</taxon>
        <taxon>Ectocarpus</taxon>
    </lineage>
</organism>
<keyword evidence="3" id="KW-0472">Membrane</keyword>
<dbReference type="Pfam" id="PF12349">
    <property type="entry name" value="Sterol-sensing"/>
    <property type="match status" value="1"/>
</dbReference>
<feature type="compositionally biased region" description="Basic and acidic residues" evidence="2">
    <location>
        <begin position="914"/>
        <end position="923"/>
    </location>
</feature>
<dbReference type="GO" id="GO:0016020">
    <property type="term" value="C:membrane"/>
    <property type="evidence" value="ECO:0007669"/>
    <property type="project" value="TreeGrafter"/>
</dbReference>
<dbReference type="Gene3D" id="1.20.1640.10">
    <property type="entry name" value="Multidrug efflux transporter AcrB transmembrane domain"/>
    <property type="match status" value="2"/>
</dbReference>
<dbReference type="EMBL" id="FN648531">
    <property type="protein sequence ID" value="CBJ26528.1"/>
    <property type="molecule type" value="Genomic_DNA"/>
</dbReference>
<dbReference type="PANTHER" id="PTHR10796">
    <property type="entry name" value="PATCHED-RELATED"/>
    <property type="match status" value="1"/>
</dbReference>
<evidence type="ECO:0000256" key="1">
    <source>
        <dbReference type="ARBA" id="ARBA00005585"/>
    </source>
</evidence>
<feature type="transmembrane region" description="Helical" evidence="3">
    <location>
        <begin position="351"/>
        <end position="372"/>
    </location>
</feature>
<reference evidence="5 6" key="1">
    <citation type="journal article" date="2010" name="Nature">
        <title>The Ectocarpus genome and the independent evolution of multicellularity in brown algae.</title>
        <authorList>
            <person name="Cock J.M."/>
            <person name="Sterck L."/>
            <person name="Rouze P."/>
            <person name="Scornet D."/>
            <person name="Allen A.E."/>
            <person name="Amoutzias G."/>
            <person name="Anthouard V."/>
            <person name="Artiguenave F."/>
            <person name="Aury J.M."/>
            <person name="Badger J.H."/>
            <person name="Beszteri B."/>
            <person name="Billiau K."/>
            <person name="Bonnet E."/>
            <person name="Bothwell J.H."/>
            <person name="Bowler C."/>
            <person name="Boyen C."/>
            <person name="Brownlee C."/>
            <person name="Carrano C.J."/>
            <person name="Charrier B."/>
            <person name="Cho G.Y."/>
            <person name="Coelho S.M."/>
            <person name="Collen J."/>
            <person name="Corre E."/>
            <person name="Da Silva C."/>
            <person name="Delage L."/>
            <person name="Delaroque N."/>
            <person name="Dittami S.M."/>
            <person name="Doulbeau S."/>
            <person name="Elias M."/>
            <person name="Farnham G."/>
            <person name="Gachon C.M."/>
            <person name="Gschloessl B."/>
            <person name="Heesch S."/>
            <person name="Jabbari K."/>
            <person name="Jubin C."/>
            <person name="Kawai H."/>
            <person name="Kimura K."/>
            <person name="Kloareg B."/>
            <person name="Kupper F.C."/>
            <person name="Lang D."/>
            <person name="Le Bail A."/>
            <person name="Leblanc C."/>
            <person name="Lerouge P."/>
            <person name="Lohr M."/>
            <person name="Lopez P.J."/>
            <person name="Martens C."/>
            <person name="Maumus F."/>
            <person name="Michel G."/>
            <person name="Miranda-Saavedra D."/>
            <person name="Morales J."/>
            <person name="Moreau H."/>
            <person name="Motomura T."/>
            <person name="Nagasato C."/>
            <person name="Napoli C.A."/>
            <person name="Nelson D.R."/>
            <person name="Nyvall-Collen P."/>
            <person name="Peters A.F."/>
            <person name="Pommier C."/>
            <person name="Potin P."/>
            <person name="Poulain J."/>
            <person name="Quesneville H."/>
            <person name="Read B."/>
            <person name="Rensing S.A."/>
            <person name="Ritter A."/>
            <person name="Rousvoal S."/>
            <person name="Samanta M."/>
            <person name="Samson G."/>
            <person name="Schroeder D.C."/>
            <person name="Segurens B."/>
            <person name="Strittmatter M."/>
            <person name="Tonon T."/>
            <person name="Tregear J.W."/>
            <person name="Valentin K."/>
            <person name="von Dassow P."/>
            <person name="Yamagishi T."/>
            <person name="Van de Peer Y."/>
            <person name="Wincker P."/>
        </authorList>
    </citation>
    <scope>NUCLEOTIDE SEQUENCE [LARGE SCALE GENOMIC DNA]</scope>
    <source>
        <strain evidence="6">Ec32 / CCAP1310/4</strain>
    </source>
</reference>
<dbReference type="OrthoDB" id="6510177at2759"/>
<dbReference type="InterPro" id="IPR053958">
    <property type="entry name" value="HMGCR/SNAP/NPC1-like_SSD"/>
</dbReference>
<feature type="transmembrane region" description="Helical" evidence="3">
    <location>
        <begin position="803"/>
        <end position="822"/>
    </location>
</feature>
<evidence type="ECO:0000256" key="3">
    <source>
        <dbReference type="SAM" id="Phobius"/>
    </source>
</evidence>
<name>D7FY89_ECTSI</name>
<feature type="transmembrane region" description="Helical" evidence="3">
    <location>
        <begin position="57"/>
        <end position="76"/>
    </location>
</feature>
<dbReference type="SUPFAM" id="SSF82866">
    <property type="entry name" value="Multidrug efflux transporter AcrB transmembrane domain"/>
    <property type="match status" value="2"/>
</dbReference>
<keyword evidence="3" id="KW-1133">Transmembrane helix</keyword>
<feature type="transmembrane region" description="Helical" evidence="3">
    <location>
        <begin position="745"/>
        <end position="764"/>
    </location>
</feature>
<feature type="transmembrane region" description="Helical" evidence="3">
    <location>
        <begin position="843"/>
        <end position="861"/>
    </location>
</feature>
<proteinExistence type="inferred from homology"/>
<dbReference type="InterPro" id="IPR000731">
    <property type="entry name" value="SSD"/>
</dbReference>
<feature type="transmembrane region" description="Helical" evidence="3">
    <location>
        <begin position="288"/>
        <end position="307"/>
    </location>
</feature>
<feature type="transmembrane region" description="Helical" evidence="3">
    <location>
        <begin position="424"/>
        <end position="446"/>
    </location>
</feature>
<feature type="domain" description="SSD" evidence="4">
    <location>
        <begin position="287"/>
        <end position="446"/>
    </location>
</feature>
<feature type="region of interest" description="Disordered" evidence="2">
    <location>
        <begin position="1"/>
        <end position="22"/>
    </location>
</feature>
<dbReference type="eggNOG" id="KOG1934">
    <property type="taxonomic scope" value="Eukaryota"/>
</dbReference>